<evidence type="ECO:0000256" key="4">
    <source>
        <dbReference type="ARBA" id="ARBA00022679"/>
    </source>
</evidence>
<dbReference type="Gene3D" id="3.90.550.10">
    <property type="entry name" value="Spore Coat Polysaccharide Biosynthesis Protein SpsA, Chain A"/>
    <property type="match status" value="1"/>
</dbReference>
<keyword evidence="3" id="KW-0328">Glycosyltransferase</keyword>
<dbReference type="SUPFAM" id="SSF53448">
    <property type="entry name" value="Nucleotide-diphospho-sugar transferases"/>
    <property type="match status" value="1"/>
</dbReference>
<dbReference type="AlphaFoldDB" id="R4KK95"/>
<dbReference type="HOGENOM" id="CLU_033536_6_0_9"/>
<dbReference type="eggNOG" id="COG1215">
    <property type="taxonomic scope" value="Bacteria"/>
</dbReference>
<protein>
    <recommendedName>
        <fullName evidence="7">Glucosyl-3-phosphoglycerate synthase</fullName>
        <ecNumber evidence="6">2.4.1.266</ecNumber>
    </recommendedName>
</protein>
<dbReference type="InterPro" id="IPR001173">
    <property type="entry name" value="Glyco_trans_2-like"/>
</dbReference>
<dbReference type="InterPro" id="IPR029044">
    <property type="entry name" value="Nucleotide-diphossugar_trans"/>
</dbReference>
<dbReference type="PANTHER" id="PTHR48090">
    <property type="entry name" value="UNDECAPRENYL-PHOSPHATE 4-DEOXY-4-FORMAMIDO-L-ARABINOSE TRANSFERASE-RELATED"/>
    <property type="match status" value="1"/>
</dbReference>
<evidence type="ECO:0000256" key="9">
    <source>
        <dbReference type="ARBA" id="ARBA00048997"/>
    </source>
</evidence>
<dbReference type="KEGG" id="dgi:Desgi_2591"/>
<evidence type="ECO:0000256" key="6">
    <source>
        <dbReference type="ARBA" id="ARBA00039022"/>
    </source>
</evidence>
<evidence type="ECO:0000256" key="8">
    <source>
        <dbReference type="ARBA" id="ARBA00048689"/>
    </source>
</evidence>
<proteinExistence type="inferred from homology"/>
<dbReference type="GO" id="GO:0016757">
    <property type="term" value="F:glycosyltransferase activity"/>
    <property type="evidence" value="ECO:0007669"/>
    <property type="project" value="UniProtKB-KW"/>
</dbReference>
<keyword evidence="12" id="KW-1185">Reference proteome</keyword>
<comment type="catalytic activity">
    <reaction evidence="8">
        <text>(2R)-3-phosphoglycerate + UDP-alpha-D-glucose = (2R)-2-O-(alpha-D-glucopyranosyl)-3-phospho-glycerate + UDP + H(+)</text>
        <dbReference type="Rhea" id="RHEA:31319"/>
        <dbReference type="ChEBI" id="CHEBI:15378"/>
        <dbReference type="ChEBI" id="CHEBI:58223"/>
        <dbReference type="ChEBI" id="CHEBI:58272"/>
        <dbReference type="ChEBI" id="CHEBI:58885"/>
        <dbReference type="ChEBI" id="CHEBI:62600"/>
        <dbReference type="EC" id="2.4.1.266"/>
    </reaction>
    <physiologicalReaction direction="left-to-right" evidence="8">
        <dbReference type="Rhea" id="RHEA:31320"/>
    </physiologicalReaction>
</comment>
<evidence type="ECO:0000256" key="7">
    <source>
        <dbReference type="ARBA" id="ARBA00040894"/>
    </source>
</evidence>
<evidence type="ECO:0000256" key="1">
    <source>
        <dbReference type="ARBA" id="ARBA00001946"/>
    </source>
</evidence>
<comment type="catalytic activity">
    <reaction evidence="9">
        <text>an NDP-alpha-D-glucose + (2R)-3-phosphoglycerate = (2R)-2-O-(alpha-D-glucopyranosyl)-3-phospho-glycerate + a ribonucleoside 5'-diphosphate + H(+)</text>
        <dbReference type="Rhea" id="RHEA:47244"/>
        <dbReference type="ChEBI" id="CHEBI:15378"/>
        <dbReference type="ChEBI" id="CHEBI:57930"/>
        <dbReference type="ChEBI" id="CHEBI:58272"/>
        <dbReference type="ChEBI" id="CHEBI:62600"/>
        <dbReference type="ChEBI" id="CHEBI:76533"/>
        <dbReference type="EC" id="2.4.1.266"/>
    </reaction>
    <physiologicalReaction direction="left-to-right" evidence="9">
        <dbReference type="Rhea" id="RHEA:47245"/>
    </physiologicalReaction>
</comment>
<dbReference type="STRING" id="767817.Desgi_2591"/>
<evidence type="ECO:0000256" key="2">
    <source>
        <dbReference type="ARBA" id="ARBA00006739"/>
    </source>
</evidence>
<organism evidence="11 12">
    <name type="scientific">Desulfoscipio gibsoniae DSM 7213</name>
    <dbReference type="NCBI Taxonomy" id="767817"/>
    <lineage>
        <taxon>Bacteria</taxon>
        <taxon>Bacillati</taxon>
        <taxon>Bacillota</taxon>
        <taxon>Clostridia</taxon>
        <taxon>Eubacteriales</taxon>
        <taxon>Desulfallaceae</taxon>
        <taxon>Desulfoscipio</taxon>
    </lineage>
</organism>
<dbReference type="PANTHER" id="PTHR48090:SF10">
    <property type="entry name" value="GLUCOSYL-3-PHOSPHOGLYCERATE SYNTHASE"/>
    <property type="match status" value="1"/>
</dbReference>
<feature type="domain" description="Glycosyltransferase 2-like" evidence="10">
    <location>
        <begin position="9"/>
        <end position="121"/>
    </location>
</feature>
<keyword evidence="5" id="KW-0460">Magnesium</keyword>
<dbReference type="EMBL" id="CP003273">
    <property type="protein sequence ID" value="AGL01997.1"/>
    <property type="molecule type" value="Genomic_DNA"/>
</dbReference>
<name>R4KK95_9FIRM</name>
<dbReference type="Pfam" id="PF00535">
    <property type="entry name" value="Glycos_transf_2"/>
    <property type="match status" value="1"/>
</dbReference>
<dbReference type="RefSeq" id="WP_006521725.1">
    <property type="nucleotide sequence ID" value="NC_021184.1"/>
</dbReference>
<evidence type="ECO:0000256" key="3">
    <source>
        <dbReference type="ARBA" id="ARBA00022676"/>
    </source>
</evidence>
<evidence type="ECO:0000259" key="10">
    <source>
        <dbReference type="Pfam" id="PF00535"/>
    </source>
</evidence>
<comment type="cofactor">
    <cofactor evidence="1">
        <name>Mg(2+)</name>
        <dbReference type="ChEBI" id="CHEBI:18420"/>
    </cofactor>
</comment>
<dbReference type="InterPro" id="IPR050256">
    <property type="entry name" value="Glycosyltransferase_2"/>
</dbReference>
<evidence type="ECO:0000313" key="12">
    <source>
        <dbReference type="Proteomes" id="UP000013520"/>
    </source>
</evidence>
<dbReference type="EC" id="2.4.1.266" evidence="6"/>
<dbReference type="Proteomes" id="UP000013520">
    <property type="component" value="Chromosome"/>
</dbReference>
<sequence>MSAKRVVALIPAYNEAKYIAATVTALAALPEVDEIVVVDDASTDRTAELAAAAGARVISLPANSGKGAALNKGSDQIKANIVMLLDGDLGDSAKEARLLLEPVLTGLADMTVAHFPPPRRKGGFGLVKGLARKGIKFYTGLEMQSPLSGQRVMTRPVMDKLLPFASGYGVEVGLTIKAARAGFKVLEVPVQMTHAETGRDLKGFWHRGRQFCHIARALARAALVK</sequence>
<reference evidence="11 12" key="1">
    <citation type="submission" date="2012-01" db="EMBL/GenBank/DDBJ databases">
        <title>Complete sequence of Desulfotomaculum gibsoniae DSM 7213.</title>
        <authorList>
            <consortium name="US DOE Joint Genome Institute"/>
            <person name="Lucas S."/>
            <person name="Han J."/>
            <person name="Lapidus A."/>
            <person name="Cheng J.-F."/>
            <person name="Goodwin L."/>
            <person name="Pitluck S."/>
            <person name="Peters L."/>
            <person name="Ovchinnikova G."/>
            <person name="Teshima H."/>
            <person name="Detter J.C."/>
            <person name="Han C."/>
            <person name="Tapia R."/>
            <person name="Land M."/>
            <person name="Hauser L."/>
            <person name="Kyrpides N."/>
            <person name="Ivanova N."/>
            <person name="Pagani I."/>
            <person name="Parshina S."/>
            <person name="Plugge C."/>
            <person name="Muyzer G."/>
            <person name="Kuever J."/>
            <person name="Ivanova A."/>
            <person name="Nazina T."/>
            <person name="Klenk H.-P."/>
            <person name="Brambilla E."/>
            <person name="Spring S."/>
            <person name="Stams A.F."/>
            <person name="Woyke T."/>
        </authorList>
    </citation>
    <scope>NUCLEOTIDE SEQUENCE [LARGE SCALE GENOMIC DNA]</scope>
    <source>
        <strain evidence="11 12">DSM 7213</strain>
    </source>
</reference>
<comment type="similarity">
    <text evidence="2">Belongs to the glycosyltransferase 2 family.</text>
</comment>
<gene>
    <name evidence="11" type="ORF">Desgi_2591</name>
</gene>
<keyword evidence="4 11" id="KW-0808">Transferase</keyword>
<evidence type="ECO:0000256" key="5">
    <source>
        <dbReference type="ARBA" id="ARBA00022842"/>
    </source>
</evidence>
<accession>R4KK95</accession>
<dbReference type="OrthoDB" id="9810303at2"/>
<evidence type="ECO:0000313" key="11">
    <source>
        <dbReference type="EMBL" id="AGL01997.1"/>
    </source>
</evidence>
<dbReference type="CDD" id="cd04179">
    <property type="entry name" value="DPM_DPG-synthase_like"/>
    <property type="match status" value="1"/>
</dbReference>